<comment type="subunit">
    <text evidence="6">Homodimer.</text>
</comment>
<comment type="function">
    <text evidence="6">Catalyzes the formation of acetyl phosphate from acetate and ATP. Can also catalyze the reverse reaction.</text>
</comment>
<dbReference type="GO" id="GO:0008776">
    <property type="term" value="F:acetate kinase activity"/>
    <property type="evidence" value="ECO:0007669"/>
    <property type="project" value="UniProtKB-UniRule"/>
</dbReference>
<dbReference type="EC" id="2.7.2.1" evidence="6"/>
<dbReference type="Proteomes" id="UP000568106">
    <property type="component" value="Unassembled WGS sequence"/>
</dbReference>
<feature type="binding site" evidence="6">
    <location>
        <position position="7"/>
    </location>
    <ligand>
        <name>Mg(2+)</name>
        <dbReference type="ChEBI" id="CHEBI:18420"/>
    </ligand>
</feature>
<comment type="caution">
    <text evidence="8">The sequence shown here is derived from an EMBL/GenBank/DDBJ whole genome shotgun (WGS) entry which is preliminary data.</text>
</comment>
<evidence type="ECO:0000256" key="6">
    <source>
        <dbReference type="HAMAP-Rule" id="MF_00020"/>
    </source>
</evidence>
<gene>
    <name evidence="6" type="primary">ackA</name>
    <name evidence="8" type="ORF">HDF09_001583</name>
</gene>
<dbReference type="GO" id="GO:0006083">
    <property type="term" value="P:acetate metabolic process"/>
    <property type="evidence" value="ECO:0007669"/>
    <property type="project" value="TreeGrafter"/>
</dbReference>
<feature type="site" description="Transition state stabilizer" evidence="6">
    <location>
        <position position="238"/>
    </location>
</feature>
<organism evidence="8 9">
    <name type="scientific">Tunturiibacter empetritectus</name>
    <dbReference type="NCBI Taxonomy" id="3069691"/>
    <lineage>
        <taxon>Bacteria</taxon>
        <taxon>Pseudomonadati</taxon>
        <taxon>Acidobacteriota</taxon>
        <taxon>Terriglobia</taxon>
        <taxon>Terriglobales</taxon>
        <taxon>Acidobacteriaceae</taxon>
        <taxon>Tunturiibacter</taxon>
    </lineage>
</organism>
<name>A0A7W8IGS0_9BACT</name>
<proteinExistence type="inferred from homology"/>
<evidence type="ECO:0000313" key="9">
    <source>
        <dbReference type="Proteomes" id="UP000568106"/>
    </source>
</evidence>
<dbReference type="PROSITE" id="PS01075">
    <property type="entry name" value="ACETATE_KINASE_1"/>
    <property type="match status" value="1"/>
</dbReference>
<feature type="site" description="Transition state stabilizer" evidence="6">
    <location>
        <position position="178"/>
    </location>
</feature>
<feature type="binding site" evidence="6">
    <location>
        <position position="14"/>
    </location>
    <ligand>
        <name>ATP</name>
        <dbReference type="ChEBI" id="CHEBI:30616"/>
    </ligand>
</feature>
<comment type="cofactor">
    <cofactor evidence="6">
        <name>Mg(2+)</name>
        <dbReference type="ChEBI" id="CHEBI:18420"/>
    </cofactor>
    <cofactor evidence="6">
        <name>Mn(2+)</name>
        <dbReference type="ChEBI" id="CHEBI:29035"/>
    </cofactor>
    <text evidence="6">Mg(2+). Can also accept Mn(2+).</text>
</comment>
<dbReference type="HAMAP" id="MF_00020">
    <property type="entry name" value="Acetate_kinase"/>
    <property type="match status" value="1"/>
</dbReference>
<reference evidence="8" key="1">
    <citation type="submission" date="2020-08" db="EMBL/GenBank/DDBJ databases">
        <title>Genomic Encyclopedia of Type Strains, Phase IV (KMG-V): Genome sequencing to study the core and pangenomes of soil and plant-associated prokaryotes.</title>
        <authorList>
            <person name="Whitman W."/>
        </authorList>
    </citation>
    <scope>NUCLEOTIDE SEQUENCE [LARGE SCALE GENOMIC DNA]</scope>
    <source>
        <strain evidence="8">M8UP27</strain>
    </source>
</reference>
<dbReference type="InterPro" id="IPR043129">
    <property type="entry name" value="ATPase_NBD"/>
</dbReference>
<keyword evidence="4 6" id="KW-0418">Kinase</keyword>
<dbReference type="PANTHER" id="PTHR21060">
    <property type="entry name" value="ACETATE KINASE"/>
    <property type="match status" value="1"/>
</dbReference>
<keyword evidence="2 6" id="KW-0808">Transferase</keyword>
<protein>
    <recommendedName>
        <fullName evidence="6">Acetate kinase</fullName>
        <ecNumber evidence="6">2.7.2.1</ecNumber>
    </recommendedName>
    <alternativeName>
        <fullName evidence="6">Acetokinase</fullName>
    </alternativeName>
</protein>
<keyword evidence="5 6" id="KW-0067">ATP-binding</keyword>
<evidence type="ECO:0000256" key="2">
    <source>
        <dbReference type="ARBA" id="ARBA00022679"/>
    </source>
</evidence>
<keyword evidence="3 6" id="KW-0547">Nucleotide-binding</keyword>
<evidence type="ECO:0000256" key="4">
    <source>
        <dbReference type="ARBA" id="ARBA00022777"/>
    </source>
</evidence>
<dbReference type="GO" id="GO:0005737">
    <property type="term" value="C:cytoplasm"/>
    <property type="evidence" value="ECO:0007669"/>
    <property type="project" value="UniProtKB-SubCell"/>
</dbReference>
<feature type="binding site" evidence="6">
    <location>
        <begin position="329"/>
        <end position="333"/>
    </location>
    <ligand>
        <name>ATP</name>
        <dbReference type="ChEBI" id="CHEBI:30616"/>
    </ligand>
</feature>
<comment type="caution">
    <text evidence="6">Lacks conserved residue(s) required for the propagation of feature annotation.</text>
</comment>
<sequence length="399" mass="42221">MHILVINSGSSSIKFSLFEAEGEETRSLFEGEVTGIGGAKGSFKFRDAGGRDLSGGRSEVKAQTAVEAIGLVVGAVSGEGLPRVDAVGYRVVHPGAKLDRHQRITGEVLKDLEEAVVFAPLHDPAVIEVIKDMMAKFPSVAHYACFDTVFHQTMPQAATTYPIPVEYRERGVRRYGFHGLSCESIVQQLRAEKEISFPKRMAIAHLGSGCSVTALVDGCSIDTTMGLTPTGGVVMGTRPGDLDPGLVLYLLRQRKGDQVGALEKMLNHDAGMVALSGMPNDMKAVREAVAKGDARAGLAAEIFTRSVKKALGGFLALMGGIDAIVFAGGIGEHDARSRAEILAGMDGLGISINSELNEAKGNAVRRISASDSAAAVLVVPAKEDWMIAIHVHQMAQSSK</sequence>
<dbReference type="PROSITE" id="PS01076">
    <property type="entry name" value="ACETATE_KINASE_2"/>
    <property type="match status" value="1"/>
</dbReference>
<dbReference type="GO" id="GO:0006085">
    <property type="term" value="P:acetyl-CoA biosynthetic process"/>
    <property type="evidence" value="ECO:0007669"/>
    <property type="project" value="UniProtKB-UniRule"/>
</dbReference>
<keyword evidence="9" id="KW-1185">Reference proteome</keyword>
<dbReference type="InterPro" id="IPR004372">
    <property type="entry name" value="Ac/propionate_kinase"/>
</dbReference>
<keyword evidence="6" id="KW-0479">Metal-binding</keyword>
<dbReference type="EMBL" id="JACHDY010000002">
    <property type="protein sequence ID" value="MBB5316914.1"/>
    <property type="molecule type" value="Genomic_DNA"/>
</dbReference>
<keyword evidence="6" id="KW-0963">Cytoplasm</keyword>
<feature type="binding site" evidence="6">
    <location>
        <position position="383"/>
    </location>
    <ligand>
        <name>Mg(2+)</name>
        <dbReference type="ChEBI" id="CHEBI:18420"/>
    </ligand>
</feature>
<feature type="active site" description="Proton donor/acceptor" evidence="6">
    <location>
        <position position="147"/>
    </location>
</feature>
<dbReference type="Pfam" id="PF00871">
    <property type="entry name" value="Acetate_kinase"/>
    <property type="match status" value="1"/>
</dbReference>
<comment type="similarity">
    <text evidence="1 6 7">Belongs to the acetokinase family.</text>
</comment>
<evidence type="ECO:0000256" key="5">
    <source>
        <dbReference type="ARBA" id="ARBA00022840"/>
    </source>
</evidence>
<dbReference type="GO" id="GO:0000287">
    <property type="term" value="F:magnesium ion binding"/>
    <property type="evidence" value="ECO:0007669"/>
    <property type="project" value="UniProtKB-UniRule"/>
</dbReference>
<evidence type="ECO:0000313" key="8">
    <source>
        <dbReference type="EMBL" id="MBB5316914.1"/>
    </source>
</evidence>
<dbReference type="PRINTS" id="PR00471">
    <property type="entry name" value="ACETATEKNASE"/>
</dbReference>
<accession>A0A7W8IGS0</accession>
<dbReference type="AlphaFoldDB" id="A0A7W8IGS0"/>
<comment type="pathway">
    <text evidence="6">Metabolic intermediate biosynthesis; acetyl-CoA biosynthesis; acetyl-CoA from acetate: step 1/2.</text>
</comment>
<feature type="binding site" evidence="6">
    <location>
        <begin position="205"/>
        <end position="209"/>
    </location>
    <ligand>
        <name>ATP</name>
        <dbReference type="ChEBI" id="CHEBI:30616"/>
    </ligand>
</feature>
<dbReference type="InterPro" id="IPR023865">
    <property type="entry name" value="Aliphatic_acid_kinase_CS"/>
</dbReference>
<dbReference type="PIRSF" id="PIRSF000722">
    <property type="entry name" value="Acetate_prop_kin"/>
    <property type="match status" value="1"/>
</dbReference>
<comment type="subcellular location">
    <subcellularLocation>
        <location evidence="6">Cytoplasm</location>
    </subcellularLocation>
</comment>
<keyword evidence="6" id="KW-0460">Magnesium</keyword>
<dbReference type="SUPFAM" id="SSF53067">
    <property type="entry name" value="Actin-like ATPase domain"/>
    <property type="match status" value="2"/>
</dbReference>
<dbReference type="PANTHER" id="PTHR21060:SF15">
    <property type="entry name" value="ACETATE KINASE-RELATED"/>
    <property type="match status" value="1"/>
</dbReference>
<evidence type="ECO:0000256" key="3">
    <source>
        <dbReference type="ARBA" id="ARBA00022741"/>
    </source>
</evidence>
<dbReference type="GO" id="GO:0005524">
    <property type="term" value="F:ATP binding"/>
    <property type="evidence" value="ECO:0007669"/>
    <property type="project" value="UniProtKB-KW"/>
</dbReference>
<dbReference type="Gene3D" id="3.30.420.40">
    <property type="match status" value="2"/>
</dbReference>
<dbReference type="NCBIfam" id="TIGR00016">
    <property type="entry name" value="ackA"/>
    <property type="match status" value="1"/>
</dbReference>
<evidence type="ECO:0000256" key="1">
    <source>
        <dbReference type="ARBA" id="ARBA00008748"/>
    </source>
</evidence>
<dbReference type="UniPathway" id="UPA00340">
    <property type="reaction ID" value="UER00458"/>
</dbReference>
<feature type="binding site" evidence="6">
    <location>
        <position position="90"/>
    </location>
    <ligand>
        <name>substrate</name>
    </ligand>
</feature>
<evidence type="ECO:0000256" key="7">
    <source>
        <dbReference type="RuleBase" id="RU003835"/>
    </source>
</evidence>
<dbReference type="InterPro" id="IPR000890">
    <property type="entry name" value="Aliphatic_acid_kin_short-chain"/>
</dbReference>
<comment type="catalytic activity">
    <reaction evidence="6">
        <text>acetate + ATP = acetyl phosphate + ADP</text>
        <dbReference type="Rhea" id="RHEA:11352"/>
        <dbReference type="ChEBI" id="CHEBI:22191"/>
        <dbReference type="ChEBI" id="CHEBI:30089"/>
        <dbReference type="ChEBI" id="CHEBI:30616"/>
        <dbReference type="ChEBI" id="CHEBI:456216"/>
        <dbReference type="EC" id="2.7.2.1"/>
    </reaction>
</comment>